<reference evidence="5 6" key="1">
    <citation type="submission" date="2024-08" db="EMBL/GenBank/DDBJ databases">
        <title>Heavy metals resistant antinobacteria isolated from wastewater.</title>
        <authorList>
            <person name="Roman Ponce B."/>
            <person name="Blanco Mercado M.A."/>
            <person name="Avila Aldana I.N."/>
            <person name="Morales Arrieta S."/>
        </authorList>
    </citation>
    <scope>NUCLEOTIDE SEQUENCE [LARGE SCALE GENOMIC DNA]</scope>
    <source>
        <strain evidence="6">sma-1</strain>
    </source>
</reference>
<feature type="domain" description="Htaa" evidence="3">
    <location>
        <begin position="761"/>
        <end position="908"/>
    </location>
</feature>
<dbReference type="Proteomes" id="UP001589643">
    <property type="component" value="Unassembled WGS sequence"/>
</dbReference>
<gene>
    <name evidence="5" type="ORF">AB7P39_02955</name>
</gene>
<dbReference type="InterPro" id="IPR027273">
    <property type="entry name" value="Neocarzinostatin-like"/>
</dbReference>
<dbReference type="SUPFAM" id="SSF49319">
    <property type="entry name" value="Actinoxanthin-like"/>
    <property type="match status" value="1"/>
</dbReference>
<dbReference type="Pfam" id="PF16640">
    <property type="entry name" value="Big_3_5"/>
    <property type="match status" value="1"/>
</dbReference>
<dbReference type="Gene3D" id="2.60.40.230">
    <property type="entry name" value="Neocarzinostatin-like"/>
    <property type="match status" value="1"/>
</dbReference>
<dbReference type="RefSeq" id="WP_378716651.1">
    <property type="nucleotide sequence ID" value="NZ_JBHLHV010000001.1"/>
</dbReference>
<keyword evidence="1" id="KW-0472">Membrane</keyword>
<proteinExistence type="predicted"/>
<evidence type="ECO:0000313" key="5">
    <source>
        <dbReference type="EMBL" id="MFB8891798.1"/>
    </source>
</evidence>
<keyword evidence="1" id="KW-1133">Transmembrane helix</keyword>
<evidence type="ECO:0000256" key="1">
    <source>
        <dbReference type="SAM" id="Phobius"/>
    </source>
</evidence>
<dbReference type="EMBL" id="JBHLHV010000001">
    <property type="protein sequence ID" value="MFB8891798.1"/>
    <property type="molecule type" value="Genomic_DNA"/>
</dbReference>
<dbReference type="InterPro" id="IPR007331">
    <property type="entry name" value="Htaa"/>
</dbReference>
<dbReference type="Gene3D" id="2.60.40.10">
    <property type="entry name" value="Immunoglobulins"/>
    <property type="match status" value="1"/>
</dbReference>
<dbReference type="InterPro" id="IPR032109">
    <property type="entry name" value="Big_3_5"/>
</dbReference>
<evidence type="ECO:0000259" key="3">
    <source>
        <dbReference type="Pfam" id="PF04213"/>
    </source>
</evidence>
<name>A0ABV5EPB9_9MICO</name>
<evidence type="ECO:0000259" key="4">
    <source>
        <dbReference type="Pfam" id="PF16640"/>
    </source>
</evidence>
<accession>A0ABV5EPB9</accession>
<evidence type="ECO:0000313" key="6">
    <source>
        <dbReference type="Proteomes" id="UP001589643"/>
    </source>
</evidence>
<keyword evidence="1" id="KW-0812">Transmembrane</keyword>
<feature type="transmembrane region" description="Helical" evidence="1">
    <location>
        <begin position="937"/>
        <end position="954"/>
    </location>
</feature>
<sequence length="961" mass="97337">MLRTRRAALQRPLASVLTGALVAMAAVVGVAAPATAAGPTLTTSTTVVANEKITVAIAGTGFEVAPQYPGQPSRHAYVALVEKGDLTVDQATTPNASLDVSAAGEITGSLEQIASELDPSKAYEVISWPSRSFPTEANLLARAEVSIDWNALFPAVAESTTTTLSASPGGTAVEGADVTLTATVSPAASGSVSFTAGDASLGSAPVDGGVASIITSSLAVGTHSIAAAFTPADATAYSASTAPALSYAVTAKATEPETPVRVPTLTLSKSTGLDPAGEEITVRGTGYDPAQPIYLTTCTDRPLAEVDFAFIAAGCTRGAKLVTSNPTTATMVKFTEDGSFETTLTVAPKGETTAVYTIADHSGMTNRTQDAKVVVSFATTPAEPLPAPTLTVTPNTDVDPSGATLTVEGRNYRQSEVGAGFALRFGWVAETWKPTDGAADAARPSVSYVRVSGDPTGAANLPWTENADGTVDFTWTVRVDEKSANEKRPGDDYRLGVFTFGNKASQGLQPDNELFVPVTWAAVAPQPEPTKNPRITVTPNADLDPAVANTLTVSGTGFVGDSAVNGAYVVFGEKSLWAGAGPLPAEGWVQLAWVRPGSIVGGAFTVDLTVPAGSLDPTKSYHVATSAAHALSITDRTLDTFADVTVAQPTAPFVAFAGSATVAQGGVLEFTGGGFAPGDVVTAVAHSEPVTIGTATADAGGRVSFSWAVPAGFATGDHTLELSVGGAVAASAPFRVTAAAVAAAVESPAAPSCVARSVSGATIEWGVKESYRSYITGPIAKGEISGGWGTGSGAYSPENDRGRVSFGGSIHYTGHSGLLDMTLSNPRVQITGANTASLIVNVQSKGYNGSPDVNANGVVFATLSLPAATTTANRISWTGASATLTAAGAEAFAGFYSAGEALDPVSITFPLGAEVPCDASTDATLAATGGQAPVDTLWLGAGMLLIGALAVSFTRRRRSAL</sequence>
<comment type="caution">
    <text evidence="5">The sequence shown here is derived from an EMBL/GenBank/DDBJ whole genome shotgun (WGS) entry which is preliminary data.</text>
</comment>
<feature type="domain" description="Bacterial Ig-like" evidence="4">
    <location>
        <begin position="170"/>
        <end position="250"/>
    </location>
</feature>
<organism evidence="5 6">
    <name type="scientific">Microbacterium plantarum</name>
    <dbReference type="NCBI Taxonomy" id="1816425"/>
    <lineage>
        <taxon>Bacteria</taxon>
        <taxon>Bacillati</taxon>
        <taxon>Actinomycetota</taxon>
        <taxon>Actinomycetes</taxon>
        <taxon>Micrococcales</taxon>
        <taxon>Microbacteriaceae</taxon>
        <taxon>Microbacterium</taxon>
    </lineage>
</organism>
<evidence type="ECO:0000256" key="2">
    <source>
        <dbReference type="SAM" id="SignalP"/>
    </source>
</evidence>
<dbReference type="NCBIfam" id="TIGR01167">
    <property type="entry name" value="LPXTG_anchor"/>
    <property type="match status" value="1"/>
</dbReference>
<dbReference type="InterPro" id="IPR013783">
    <property type="entry name" value="Ig-like_fold"/>
</dbReference>
<protein>
    <submittedName>
        <fullName evidence="5">HtaA domain-containing protein</fullName>
    </submittedName>
</protein>
<feature type="signal peptide" evidence="2">
    <location>
        <begin position="1"/>
        <end position="36"/>
    </location>
</feature>
<dbReference type="Pfam" id="PF04213">
    <property type="entry name" value="HtaA"/>
    <property type="match status" value="1"/>
</dbReference>
<keyword evidence="2" id="KW-0732">Signal</keyword>
<keyword evidence="6" id="KW-1185">Reference proteome</keyword>
<feature type="chain" id="PRO_5046790398" evidence="2">
    <location>
        <begin position="37"/>
        <end position="961"/>
    </location>
</feature>